<comment type="caution">
    <text evidence="1">The sequence shown here is derived from an EMBL/GenBank/DDBJ whole genome shotgun (WGS) entry which is preliminary data.</text>
</comment>
<accession>A0A9D1JHG7</accession>
<dbReference type="InterPro" id="IPR021377">
    <property type="entry name" value="DUF3006"/>
</dbReference>
<evidence type="ECO:0000313" key="1">
    <source>
        <dbReference type="EMBL" id="HIS24301.1"/>
    </source>
</evidence>
<reference evidence="1" key="1">
    <citation type="submission" date="2020-10" db="EMBL/GenBank/DDBJ databases">
        <authorList>
            <person name="Gilroy R."/>
        </authorList>
    </citation>
    <scope>NUCLEOTIDE SEQUENCE</scope>
    <source>
        <strain evidence="1">CHK157-1446</strain>
    </source>
</reference>
<protein>
    <submittedName>
        <fullName evidence="1">DUF3006 domain-containing protein</fullName>
    </submittedName>
</protein>
<proteinExistence type="predicted"/>
<dbReference type="Proteomes" id="UP000823982">
    <property type="component" value="Unassembled WGS sequence"/>
</dbReference>
<evidence type="ECO:0000313" key="2">
    <source>
        <dbReference type="Proteomes" id="UP000823982"/>
    </source>
</evidence>
<name>A0A9D1JHG7_9FIRM</name>
<reference evidence="1" key="2">
    <citation type="journal article" date="2021" name="PeerJ">
        <title>Extensive microbial diversity within the chicken gut microbiome revealed by metagenomics and culture.</title>
        <authorList>
            <person name="Gilroy R."/>
            <person name="Ravi A."/>
            <person name="Getino M."/>
            <person name="Pursley I."/>
            <person name="Horton D.L."/>
            <person name="Alikhan N.F."/>
            <person name="Baker D."/>
            <person name="Gharbi K."/>
            <person name="Hall N."/>
            <person name="Watson M."/>
            <person name="Adriaenssens E.M."/>
            <person name="Foster-Nyarko E."/>
            <person name="Jarju S."/>
            <person name="Secka A."/>
            <person name="Antonio M."/>
            <person name="Oren A."/>
            <person name="Chaudhuri R.R."/>
            <person name="La Ragione R."/>
            <person name="Hildebrand F."/>
            <person name="Pallen M.J."/>
        </authorList>
    </citation>
    <scope>NUCLEOTIDE SEQUENCE</scope>
    <source>
        <strain evidence="1">CHK157-1446</strain>
    </source>
</reference>
<dbReference type="EMBL" id="DVIR01000029">
    <property type="protein sequence ID" value="HIS24301.1"/>
    <property type="molecule type" value="Genomic_DNA"/>
</dbReference>
<dbReference type="Pfam" id="PF11213">
    <property type="entry name" value="DUF3006"/>
    <property type="match status" value="1"/>
</dbReference>
<gene>
    <name evidence="1" type="ORF">IAD01_02735</name>
</gene>
<dbReference type="AlphaFoldDB" id="A0A9D1JHG7"/>
<organism evidence="1 2">
    <name type="scientific">Candidatus Faeciplasma gallinarum</name>
    <dbReference type="NCBI Taxonomy" id="2840799"/>
    <lineage>
        <taxon>Bacteria</taxon>
        <taxon>Bacillati</taxon>
        <taxon>Bacillota</taxon>
        <taxon>Clostridia</taxon>
        <taxon>Eubacteriales</taxon>
        <taxon>Oscillospiraceae</taxon>
        <taxon>Oscillospiraceae incertae sedis</taxon>
        <taxon>Candidatus Faeciplasma</taxon>
    </lineage>
</organism>
<sequence length="72" mass="8470">MKLIIDRFEEGFAVLEAPDCSHITVRRDEMPDGACEGSVLEYSNGVYSLDTEETEKRRRMMQEKLRKLFKNR</sequence>